<sequence>MENTRTLVQVQCSEGWSKESLEHIQNILCSVLVESFSFDALISLVAVLSNASSRCAPMLTDHDRNIFCNCLASILKVILRHLKGRNSSKTVLDNHSKSLLLSLLTWTVCCGRNPCPSYELRKQVVRRLVFCTFSLQECYLVRDVSYRFDALEWIAKHCPLDSLSDALQCFVHEYLDESKNWIIQQNKQSSKRRRLSIVEKDDVVELLMQLGILLVDRWRQEGDNNENWIKVVVMFLHLLEQQSVVLDNILETSQHNNWKDALSCISDLLWTFQGNQPSIMTWQGILSLSTISFSTIMTKTEQILTCISQLDDYSLCHHCIYLQVFGQLLFKYSERRQLNVFLDKLCTNMANESVALASLFPSNFVSCMTKTTPEEFSDCFHIVLQYFLSVYKSSRTVHGKKEDSMGFYLQLMLFLFQSLLQKLSKQESSSLYWICLHETFEECISPLFSSSAHDSWKDSLSCVEYIPRVISSWMSCACYALLLFPNDKNVKTEYLEQLLSKLEELTEHWSDSSVFTSLSTCAHWLELLTNWLSTRNKVLKGNKSTSLLSKRSSQQLVIQRWLIPCITCIRDYLYSMKWNESLLLSSSQVFEHLWASLQHIAAYFLTCSSRKLKKYFSIWMKLFFPLLLVVSFHCHVGSRNNAIPRWILDDWSKLVDRLLDWSVMETVWEQKHFRNKLLGYWKCVVRGLCGEWEEESRRNVWIRPWLDSLSKSESCTLLHYLWDNGIVPMIVRFPWMLSSSFVAWIGKHYVSNKAKLDNTFQGKIEKFLCDFYLVRNRTYSGFRKCIIAQPAILLALVPYVPTQASVSRGWLQFLKWFTKKHSESCHQLQNWLSEMMQQQHISSNSVCHTNGLLYLVITFWQHVSQPPVGKILKENILQWIPHLWVSSEYPLLEKIEALRLVLQYGKKKKFSFMQVYKEMFDRAFEMLFHDRMDIDAMSNRNYSMEARRFLSCYFLWKKEAILSLLKHDELIGLLVWYLEPLGDDVYSAMEQDEDILQLKQLSYIPFWKQVLESCWLQLVPMAVYQPTKFLIVCRLCYLFLMNFEPGREKDRKIVRELYHLFFKVSITRDENLSNMIQCAGATALDCLNVVASKVHYSESMEEYEDAMSNLFLVRRWYLTSNRPRLPTITSSGSFVPWEQICQLFSRSMEKLRKSSQYSVSFVCNFVFNSMELLLKETEPFPYVAWIRRLWEPLLGWTKRGLSATWLTWFLFQVVDLIEQQKPALLHEPLFIAELSKLLQCQPEETLASGNLLHPKESVVENVRYFLQQYSERYKYKGKA</sequence>
<comment type="caution">
    <text evidence="1">The sequence shown here is derived from an EMBL/GenBank/DDBJ whole genome shotgun (WGS) entry which is preliminary data.</text>
</comment>
<proteinExistence type="predicted"/>
<dbReference type="EMBL" id="JANCYU010000035">
    <property type="protein sequence ID" value="KAK4525931.1"/>
    <property type="molecule type" value="Genomic_DNA"/>
</dbReference>
<organism evidence="1 2">
    <name type="scientific">Galdieria yellowstonensis</name>
    <dbReference type="NCBI Taxonomy" id="3028027"/>
    <lineage>
        <taxon>Eukaryota</taxon>
        <taxon>Rhodophyta</taxon>
        <taxon>Bangiophyceae</taxon>
        <taxon>Galdieriales</taxon>
        <taxon>Galdieriaceae</taxon>
        <taxon>Galdieria</taxon>
    </lineage>
</organism>
<accession>A0AAV9IFA2</accession>
<dbReference type="Proteomes" id="UP001300502">
    <property type="component" value="Unassembled WGS sequence"/>
</dbReference>
<reference evidence="1 2" key="1">
    <citation type="submission" date="2022-07" db="EMBL/GenBank/DDBJ databases">
        <title>Genome-wide signatures of adaptation to extreme environments.</title>
        <authorList>
            <person name="Cho C.H."/>
            <person name="Yoon H.S."/>
        </authorList>
    </citation>
    <scope>NUCLEOTIDE SEQUENCE [LARGE SCALE GENOMIC DNA]</scope>
    <source>
        <strain evidence="1 2">108.79 E11</strain>
    </source>
</reference>
<keyword evidence="2" id="KW-1185">Reference proteome</keyword>
<dbReference type="AlphaFoldDB" id="A0AAV9IFA2"/>
<gene>
    <name evidence="1" type="ORF">GAYE_SCF18G3840</name>
</gene>
<evidence type="ECO:0000313" key="2">
    <source>
        <dbReference type="Proteomes" id="UP001300502"/>
    </source>
</evidence>
<evidence type="ECO:0000313" key="1">
    <source>
        <dbReference type="EMBL" id="KAK4525931.1"/>
    </source>
</evidence>
<protein>
    <submittedName>
        <fullName evidence="1">Uncharacterized protein</fullName>
    </submittedName>
</protein>
<name>A0AAV9IFA2_9RHOD</name>